<dbReference type="SUPFAM" id="SSF46689">
    <property type="entry name" value="Homeodomain-like"/>
    <property type="match status" value="1"/>
</dbReference>
<evidence type="ECO:0000256" key="1">
    <source>
        <dbReference type="ARBA" id="ARBA00004123"/>
    </source>
</evidence>
<reference evidence="2 3" key="1">
    <citation type="journal article" date="2024" name="BMC Genomics">
        <title>De novo assembly and annotation of Popillia japonica's genome with initial clues to its potential as an invasive pest.</title>
        <authorList>
            <person name="Cucini C."/>
            <person name="Boschi S."/>
            <person name="Funari R."/>
            <person name="Cardaioli E."/>
            <person name="Iannotti N."/>
            <person name="Marturano G."/>
            <person name="Paoli F."/>
            <person name="Bruttini M."/>
            <person name="Carapelli A."/>
            <person name="Frati F."/>
            <person name="Nardi F."/>
        </authorList>
    </citation>
    <scope>NUCLEOTIDE SEQUENCE [LARGE SCALE GENOMIC DNA]</scope>
    <source>
        <strain evidence="2">DMR45628</strain>
    </source>
</reference>
<dbReference type="AlphaFoldDB" id="A0AAW1N219"/>
<protein>
    <recommendedName>
        <fullName evidence="4">Transposase</fullName>
    </recommendedName>
</protein>
<dbReference type="InterPro" id="IPR036388">
    <property type="entry name" value="WH-like_DNA-bd_sf"/>
</dbReference>
<evidence type="ECO:0000313" key="3">
    <source>
        <dbReference type="Proteomes" id="UP001458880"/>
    </source>
</evidence>
<gene>
    <name evidence="2" type="ORF">QE152_g3991</name>
</gene>
<proteinExistence type="predicted"/>
<dbReference type="InterPro" id="IPR009057">
    <property type="entry name" value="Homeodomain-like_sf"/>
</dbReference>
<organism evidence="2 3">
    <name type="scientific">Popillia japonica</name>
    <name type="common">Japanese beetle</name>
    <dbReference type="NCBI Taxonomy" id="7064"/>
    <lineage>
        <taxon>Eukaryota</taxon>
        <taxon>Metazoa</taxon>
        <taxon>Ecdysozoa</taxon>
        <taxon>Arthropoda</taxon>
        <taxon>Hexapoda</taxon>
        <taxon>Insecta</taxon>
        <taxon>Pterygota</taxon>
        <taxon>Neoptera</taxon>
        <taxon>Endopterygota</taxon>
        <taxon>Coleoptera</taxon>
        <taxon>Polyphaga</taxon>
        <taxon>Scarabaeiformia</taxon>
        <taxon>Scarabaeidae</taxon>
        <taxon>Rutelinae</taxon>
        <taxon>Popillia</taxon>
    </lineage>
</organism>
<comment type="caution">
    <text evidence="2">The sequence shown here is derived from an EMBL/GenBank/DDBJ whole genome shotgun (WGS) entry which is preliminary data.</text>
</comment>
<evidence type="ECO:0008006" key="4">
    <source>
        <dbReference type="Google" id="ProtNLM"/>
    </source>
</evidence>
<dbReference type="Gene3D" id="1.10.10.10">
    <property type="entry name" value="Winged helix-like DNA-binding domain superfamily/Winged helix DNA-binding domain"/>
    <property type="match status" value="1"/>
</dbReference>
<name>A0AAW1N219_POPJA</name>
<dbReference type="EMBL" id="JASPKY010000018">
    <property type="protein sequence ID" value="KAK9752680.1"/>
    <property type="molecule type" value="Genomic_DNA"/>
</dbReference>
<dbReference type="Proteomes" id="UP001458880">
    <property type="component" value="Unassembled WGS sequence"/>
</dbReference>
<comment type="subcellular location">
    <subcellularLocation>
        <location evidence="1">Nucleus</location>
    </subcellularLocation>
</comment>
<evidence type="ECO:0000313" key="2">
    <source>
        <dbReference type="EMBL" id="KAK9752680.1"/>
    </source>
</evidence>
<dbReference type="GO" id="GO:0005634">
    <property type="term" value="C:nucleus"/>
    <property type="evidence" value="ECO:0007669"/>
    <property type="project" value="UniProtKB-SubCell"/>
</dbReference>
<sequence>MVYNKISNERRRLIIEAYNRGENMKNLSTMFDVKYNTVRKIVTVYQNEGRINKNPKGHRPKKLAINEKEQICDWVDENCTVLTKTLRIKCLEVFGKNVSCSTIDRCLREFHYTVKNTHIIPERRICEIR</sequence>
<accession>A0AAW1N219</accession>
<keyword evidence="3" id="KW-1185">Reference proteome</keyword>